<proteinExistence type="predicted"/>
<evidence type="ECO:0000313" key="1">
    <source>
        <dbReference type="EMBL" id="KOF17678.1"/>
    </source>
</evidence>
<dbReference type="PATRIC" id="fig|106592.7.peg.1109"/>
<comment type="caution">
    <text evidence="1">The sequence shown here is derived from an EMBL/GenBank/DDBJ whole genome shotgun (WGS) entry which is preliminary data.</text>
</comment>
<dbReference type="EMBL" id="LGAP01000010">
    <property type="protein sequence ID" value="KOF17678.1"/>
    <property type="molecule type" value="Genomic_DNA"/>
</dbReference>
<dbReference type="AlphaFoldDB" id="A0A0L8BSX5"/>
<gene>
    <name evidence="1" type="ORF">AC244_16750</name>
</gene>
<accession>A0A0L8BSX5</accession>
<sequence length="73" mass="7823">MRMLDGPKAKNRAADRMVRVADICLPVFGISRNAASIPAANILPDERSNRGAPYQNDAPWTLHGAALQGSIPP</sequence>
<name>A0A0L8BSX5_ENSAD</name>
<protein>
    <submittedName>
        <fullName evidence="1">Uncharacterized protein</fullName>
    </submittedName>
</protein>
<reference evidence="2" key="1">
    <citation type="submission" date="2015-07" db="EMBL/GenBank/DDBJ databases">
        <title>Whole genome sequence of an Ensifer adhaerens strain isolated from a cave pool in the Wind Cave National Park.</title>
        <authorList>
            <person name="Eng W.W.H."/>
            <person name="Gan H.M."/>
            <person name="Barton H.A."/>
            <person name="Savka M.A."/>
        </authorList>
    </citation>
    <scope>NUCLEOTIDE SEQUENCE [LARGE SCALE GENOMIC DNA]</scope>
    <source>
        <strain evidence="2">SD006</strain>
    </source>
</reference>
<dbReference type="OrthoDB" id="9877317at2"/>
<organism evidence="1 2">
    <name type="scientific">Ensifer adhaerens</name>
    <name type="common">Sinorhizobium morelense</name>
    <dbReference type="NCBI Taxonomy" id="106592"/>
    <lineage>
        <taxon>Bacteria</taxon>
        <taxon>Pseudomonadati</taxon>
        <taxon>Pseudomonadota</taxon>
        <taxon>Alphaproteobacteria</taxon>
        <taxon>Hyphomicrobiales</taxon>
        <taxon>Rhizobiaceae</taxon>
        <taxon>Sinorhizobium/Ensifer group</taxon>
        <taxon>Ensifer</taxon>
    </lineage>
</organism>
<dbReference type="RefSeq" id="WP_053249955.1">
    <property type="nucleotide sequence ID" value="NZ_LGAP01000010.1"/>
</dbReference>
<dbReference type="Proteomes" id="UP000037425">
    <property type="component" value="Unassembled WGS sequence"/>
</dbReference>
<evidence type="ECO:0000313" key="2">
    <source>
        <dbReference type="Proteomes" id="UP000037425"/>
    </source>
</evidence>